<dbReference type="InterPro" id="IPR003991">
    <property type="entry name" value="Pertactin_virulence_factor"/>
</dbReference>
<organism evidence="4 5">
    <name type="scientific">Yersinia alsatica</name>
    <dbReference type="NCBI Taxonomy" id="2890317"/>
    <lineage>
        <taxon>Bacteria</taxon>
        <taxon>Pseudomonadati</taxon>
        <taxon>Pseudomonadota</taxon>
        <taxon>Gammaproteobacteria</taxon>
        <taxon>Enterobacterales</taxon>
        <taxon>Yersiniaceae</taxon>
        <taxon>Yersinia</taxon>
    </lineage>
</organism>
<evidence type="ECO:0000256" key="1">
    <source>
        <dbReference type="SAM" id="MobiDB-lite"/>
    </source>
</evidence>
<protein>
    <submittedName>
        <fullName evidence="4">Autotransporter outer membrane beta-barrel domain-containing protein</fullName>
    </submittedName>
</protein>
<dbReference type="SMART" id="SM00869">
    <property type="entry name" value="Autotransporter"/>
    <property type="match status" value="1"/>
</dbReference>
<dbReference type="NCBIfam" id="TIGR01414">
    <property type="entry name" value="autotrans_barl"/>
    <property type="match status" value="1"/>
</dbReference>
<reference evidence="4" key="1">
    <citation type="submission" date="2022-08" db="EMBL/GenBank/DDBJ databases">
        <authorList>
            <person name="Bogun A."/>
            <person name="Kislichkina A."/>
            <person name="Solomentsev V."/>
            <person name="Skryabin Y."/>
            <person name="Sizova A."/>
            <person name="Platonov M."/>
            <person name="Dentovskaya S."/>
        </authorList>
    </citation>
    <scope>NUCLEOTIDE SEQUENCE</scope>
    <source>
        <strain evidence="4">SCPM-O-B-7604</strain>
    </source>
</reference>
<dbReference type="Proteomes" id="UP001057860">
    <property type="component" value="Chromosome"/>
</dbReference>
<evidence type="ECO:0000256" key="2">
    <source>
        <dbReference type="SAM" id="SignalP"/>
    </source>
</evidence>
<name>A0ABY5UKG3_9GAMM</name>
<dbReference type="InterPro" id="IPR005546">
    <property type="entry name" value="Autotransporte_beta"/>
</dbReference>
<gene>
    <name evidence="4" type="ORF">N0H69_14625</name>
</gene>
<dbReference type="SUPFAM" id="SSF103515">
    <property type="entry name" value="Autotransporter"/>
    <property type="match status" value="1"/>
</dbReference>
<evidence type="ECO:0000259" key="3">
    <source>
        <dbReference type="PROSITE" id="PS51208"/>
    </source>
</evidence>
<feature type="signal peptide" evidence="2">
    <location>
        <begin position="1"/>
        <end position="38"/>
    </location>
</feature>
<dbReference type="InterPro" id="IPR006315">
    <property type="entry name" value="OM_autotransptr_brl_dom"/>
</dbReference>
<feature type="region of interest" description="Disordered" evidence="1">
    <location>
        <begin position="226"/>
        <end position="248"/>
    </location>
</feature>
<keyword evidence="5" id="KW-1185">Reference proteome</keyword>
<feature type="domain" description="Autotransporter" evidence="3">
    <location>
        <begin position="507"/>
        <end position="777"/>
    </location>
</feature>
<feature type="chain" id="PRO_5045504355" evidence="2">
    <location>
        <begin position="39"/>
        <end position="777"/>
    </location>
</feature>
<dbReference type="Gene3D" id="2.40.128.130">
    <property type="entry name" value="Autotransporter beta-domain"/>
    <property type="match status" value="1"/>
</dbReference>
<dbReference type="EMBL" id="CP104006">
    <property type="protein sequence ID" value="UWM43946.1"/>
    <property type="molecule type" value="Genomic_DNA"/>
</dbReference>
<dbReference type="Pfam" id="PF03797">
    <property type="entry name" value="Autotransporter"/>
    <property type="match status" value="1"/>
</dbReference>
<proteinExistence type="predicted"/>
<dbReference type="PRINTS" id="PR01484">
    <property type="entry name" value="PRTACTNFAMLY"/>
</dbReference>
<dbReference type="PROSITE" id="PS51257">
    <property type="entry name" value="PROKAR_LIPOPROTEIN"/>
    <property type="match status" value="1"/>
</dbReference>
<evidence type="ECO:0000313" key="5">
    <source>
        <dbReference type="Proteomes" id="UP001057860"/>
    </source>
</evidence>
<accession>A0ABY5UKG3</accession>
<dbReference type="InterPro" id="IPR036709">
    <property type="entry name" value="Autotransporte_beta_dom_sf"/>
</dbReference>
<sequence length="777" mass="85844">MSRGVVNVSQRKININYIVPLALSCTVGQLLLAGQAVAKDYDLSFKNKVENQHGIVIKDTIQDSKDYNINVTVNNPATGENNGLEVYIGDLRDREIGGNYNIGDYAVSIKGETEQNHQSGLAFFGLAATGADTKVTVDNFKLENEFTVKSKYNHNNTALFADLGANIAINGDLYIRSSVDHTESGEKATLANNGIYANGKDTSITVNGGKVYINTYASNFQERMDNNSGYPEGSSKSDAISAKRGGSVNINQTGNHQVNILGNIDFGDKLYDNTSQINVVLNGTNSYWHGHEVNYRDPTSGKWTGDLNAVFMNGAHWIPDGKDAEISAITLKNGGTVNLHGYNLHTNQSINETVKIHDLRGNDGIFLMDVNTSKTDGQRRNGSDFIAVVNSSTGGTHAIEALNVDKLADLKEDIWVADAANNVNFVAYDKIDITNEYVYDYKPLLRSDIREGDPDSQYGTNWYITGISTKASAGSNTAIANASINYTAATARLEIDNLNKRLGELRNNQQENGLWLRYKGGEIESRNGSYFKNQYNFWQLGYDNKEEDENSIFTRGIAAHYMKGKADFDYGSGDNKSFGGSLYTAWSRPEKQDYVDLVLKYSHHDSDFDYRNVYGYGGTGDSSTWSISASVEYGREFTIAKTSFIEPQAQLIYTYLDDAKYTTSSGLKVDQKNIDSVIGRAGFRMGHRFDEQPNSDIYLKVDLLHEFAGDRDISVRGKDATLTVSEGGDDTWVNYGIGANIQLTQNNNSRLYVDLEKSAGGNFDTNWQVNAGFRVEW</sequence>
<keyword evidence="2" id="KW-0732">Signal</keyword>
<evidence type="ECO:0000313" key="4">
    <source>
        <dbReference type="EMBL" id="UWM43946.1"/>
    </source>
</evidence>
<feature type="compositionally biased region" description="Polar residues" evidence="1">
    <location>
        <begin position="226"/>
        <end position="238"/>
    </location>
</feature>
<dbReference type="PROSITE" id="PS51208">
    <property type="entry name" value="AUTOTRANSPORTER"/>
    <property type="match status" value="1"/>
</dbReference>